<reference evidence="1 2" key="1">
    <citation type="submission" date="2018-02" db="EMBL/GenBank/DDBJ databases">
        <title>Genome sequence of the basidiomycete white-rot fungus Phlebia centrifuga.</title>
        <authorList>
            <person name="Granchi Z."/>
            <person name="Peng M."/>
            <person name="de Vries R.P."/>
            <person name="Hilden K."/>
            <person name="Makela M.R."/>
            <person name="Grigoriev I."/>
            <person name="Riley R."/>
        </authorList>
    </citation>
    <scope>NUCLEOTIDE SEQUENCE [LARGE SCALE GENOMIC DNA]</scope>
    <source>
        <strain evidence="1 2">FBCC195</strain>
    </source>
</reference>
<protein>
    <recommendedName>
        <fullName evidence="3">CHAT domain-containing protein</fullName>
    </recommendedName>
</protein>
<dbReference type="STRING" id="98765.A0A2R6NN67"/>
<name>A0A2R6NN67_9APHY</name>
<evidence type="ECO:0000313" key="2">
    <source>
        <dbReference type="Proteomes" id="UP000186601"/>
    </source>
</evidence>
<dbReference type="AlphaFoldDB" id="A0A2R6NN67"/>
<evidence type="ECO:0000313" key="1">
    <source>
        <dbReference type="EMBL" id="PSR73843.1"/>
    </source>
</evidence>
<keyword evidence="2" id="KW-1185">Reference proteome</keyword>
<dbReference type="SUPFAM" id="SSF48452">
    <property type="entry name" value="TPR-like"/>
    <property type="match status" value="3"/>
</dbReference>
<dbReference type="OrthoDB" id="9991317at2759"/>
<evidence type="ECO:0008006" key="3">
    <source>
        <dbReference type="Google" id="ProtNLM"/>
    </source>
</evidence>
<comment type="caution">
    <text evidence="1">The sequence shown here is derived from an EMBL/GenBank/DDBJ whole genome shotgun (WGS) entry which is preliminary data.</text>
</comment>
<organism evidence="1 2">
    <name type="scientific">Hermanssonia centrifuga</name>
    <dbReference type="NCBI Taxonomy" id="98765"/>
    <lineage>
        <taxon>Eukaryota</taxon>
        <taxon>Fungi</taxon>
        <taxon>Dikarya</taxon>
        <taxon>Basidiomycota</taxon>
        <taxon>Agaricomycotina</taxon>
        <taxon>Agaricomycetes</taxon>
        <taxon>Polyporales</taxon>
        <taxon>Meruliaceae</taxon>
        <taxon>Hermanssonia</taxon>
    </lineage>
</organism>
<dbReference type="InterPro" id="IPR019734">
    <property type="entry name" value="TPR_rpt"/>
</dbReference>
<dbReference type="InterPro" id="IPR011990">
    <property type="entry name" value="TPR-like_helical_dom_sf"/>
</dbReference>
<dbReference type="Proteomes" id="UP000186601">
    <property type="component" value="Unassembled WGS sequence"/>
</dbReference>
<dbReference type="PANTHER" id="PTHR19959">
    <property type="entry name" value="KINESIN LIGHT CHAIN"/>
    <property type="match status" value="1"/>
</dbReference>
<accession>A0A2R6NN67</accession>
<dbReference type="SMART" id="SM00028">
    <property type="entry name" value="TPR"/>
    <property type="match status" value="6"/>
</dbReference>
<gene>
    <name evidence="1" type="ORF">PHLCEN_2v10325</name>
</gene>
<dbReference type="Gene3D" id="1.25.40.10">
    <property type="entry name" value="Tetratricopeptide repeat domain"/>
    <property type="match status" value="3"/>
</dbReference>
<proteinExistence type="predicted"/>
<dbReference type="PANTHER" id="PTHR19959:SF119">
    <property type="entry name" value="FUNGAL LIPASE-LIKE DOMAIN-CONTAINING PROTEIN"/>
    <property type="match status" value="1"/>
</dbReference>
<dbReference type="EMBL" id="MLYV02001056">
    <property type="protein sequence ID" value="PSR73843.1"/>
    <property type="molecule type" value="Genomic_DNA"/>
</dbReference>
<sequence length="1206" mass="135596">MHNDSVIISHSDSVDDGDIAQASRYHQEALRVLPSNHSSRYDLLERLALVSMHHFKETGDTEHIKNCIGFLQEVVTLPPSDEEGLIKDETETNRALSSSFHMLGDALMLRFDHLESWGDLEMAVESYTRAIALCSKSDRIIFLQDYVRSLGLRFLKHERLEDIDEAILRQREVLSLPQKEGLSACDLPLLLSQMGDLLLLRFESAERSEDLDEAIQFHKEAIEKLSVDDERYVAFVDDLIKCLVLRFEKQGRLGDIDNAIDCLRKTTTLWSTENKDGRKPHHSISSTWNTLGDTLMLRFKELSGMEDIAAAAGAYGQAVATCDQEDPNRRALMHDQARCLQERYERSRKLDDVEAAVKVYRELLASPSEFHSDVDDRRTSSISRITSLHGLGVTLDARFEHSQQAEDLEEAISSLREAVTFLPNNSSFQEDLGHALHVRFQLNGRLDDLNEAIGCLSLGPTTLVHVSNNLVGMLLSRYEMTGRSEDLDDAIQQCNEISTLCPTGHPDRAEVLGNFATALFARFSKFGQAEDLDEAIENRREAITISSGSLNQYQHLSNLATTLLCRFEHGGRTEDMDEGLMHLRNALPFACSHAQRAIIMNDLGLVTHTRFKNSGEIKDLEEAIACHREALKLRPQGDVERPSSVNNISNVLTTRFQLFGRTGDLEDAIIAHREILSSVSPSQIDYHILLNNLGGHLQIRFQQLGRLSDLEEAIVHYRHSLSLCLLSHPRRSNYLINLANALTFRFEQLDQIVDLQEAINLSREALSLSHTERANHATLLINLASSLHRRYERLRQVEDQQEILTLRHQAVTARRPSHPQLSLSLMALAASYDDVGRCEEAFELFREAVYQYTSNPRHRLHSAKEWARRARTVGHPSALEAYSKALELLDRCLVTTPTMELQHQFLAEDIADLASDAASSAIEVGKLGTAVEMLEQGRALLWSRIRGYRHPLEKLREENVGLADAFEKTSRSLELLLLSSDTDTTDRRVYFDTQMSRNRELSSTFEKIISDIRQLDGFATFLKAAPFKFLQSTAKEGPVILLNINQYRSDVLILSTTYPLLQVSLAGRVYGAVNKLSLNLLEVDRTARDDERYGVPNRPSSVDMGGILRILWNEICKPIVNALRNMGLPIGSRVWWCPVGKLGTLPLHAAGIYDKGMLVEGFPDSYVSSYIPTLSSLITSRETAAGVARVNLLGVGQSNTLSHVSI</sequence>